<dbReference type="EMBL" id="JAPMIV010000014">
    <property type="protein sequence ID" value="MDV6374802.1"/>
    <property type="molecule type" value="Genomic_DNA"/>
</dbReference>
<feature type="region of interest" description="Disordered" evidence="1">
    <location>
        <begin position="105"/>
        <end position="137"/>
    </location>
</feature>
<evidence type="ECO:0008006" key="4">
    <source>
        <dbReference type="Google" id="ProtNLM"/>
    </source>
</evidence>
<evidence type="ECO:0000256" key="1">
    <source>
        <dbReference type="SAM" id="MobiDB-lite"/>
    </source>
</evidence>
<reference evidence="2 3" key="1">
    <citation type="submission" date="2022-11" db="EMBL/GenBank/DDBJ databases">
        <title>Deinococcus ZS9-10, Low Temperature and Draught-tolerating, UV-resistant Bacteria from Continental Antarctica.</title>
        <authorList>
            <person name="Cheng L."/>
        </authorList>
    </citation>
    <scope>NUCLEOTIDE SEQUENCE [LARGE SCALE GENOMIC DNA]</scope>
    <source>
        <strain evidence="2 3">ZS9-10</strain>
    </source>
</reference>
<evidence type="ECO:0000313" key="3">
    <source>
        <dbReference type="Proteomes" id="UP001276150"/>
    </source>
</evidence>
<organism evidence="2 3">
    <name type="scientific">Deinococcus arenicola</name>
    <dbReference type="NCBI Taxonomy" id="2994950"/>
    <lineage>
        <taxon>Bacteria</taxon>
        <taxon>Thermotogati</taxon>
        <taxon>Deinococcota</taxon>
        <taxon>Deinococci</taxon>
        <taxon>Deinococcales</taxon>
        <taxon>Deinococcaceae</taxon>
        <taxon>Deinococcus</taxon>
    </lineage>
</organism>
<evidence type="ECO:0000313" key="2">
    <source>
        <dbReference type="EMBL" id="MDV6374802.1"/>
    </source>
</evidence>
<proteinExistence type="predicted"/>
<dbReference type="RefSeq" id="WP_317640128.1">
    <property type="nucleotide sequence ID" value="NZ_JAPMIV010000014.1"/>
</dbReference>
<keyword evidence="3" id="KW-1185">Reference proteome</keyword>
<accession>A0ABU4DQV0</accession>
<dbReference type="Gene3D" id="3.60.15.10">
    <property type="entry name" value="Ribonuclease Z/Hydroxyacylglutathione hydrolase-like"/>
    <property type="match status" value="1"/>
</dbReference>
<gene>
    <name evidence="2" type="ORF">ORD21_09400</name>
</gene>
<sequence>MVSPHPPTHVQELRHPEVDPRIRWFRAGEEVDTFAVVTSRFLIFVDTMATPALMRQVIEAVRPDVAGRTVLVLNTHADWDHVYGNSLFNPERDLPGLLIASEATPGTACSPAPPRTACGSSRPRIPASPTSFWSALT</sequence>
<name>A0ABU4DQV0_9DEIO</name>
<feature type="compositionally biased region" description="Polar residues" evidence="1">
    <location>
        <begin position="128"/>
        <end position="137"/>
    </location>
</feature>
<comment type="caution">
    <text evidence="2">The sequence shown here is derived from an EMBL/GenBank/DDBJ whole genome shotgun (WGS) entry which is preliminary data.</text>
</comment>
<protein>
    <recommendedName>
        <fullName evidence="4">MBL fold metallo-hydrolase</fullName>
    </recommendedName>
</protein>
<dbReference type="Proteomes" id="UP001276150">
    <property type="component" value="Unassembled WGS sequence"/>
</dbReference>
<dbReference type="InterPro" id="IPR036866">
    <property type="entry name" value="RibonucZ/Hydroxyglut_hydro"/>
</dbReference>
<dbReference type="SUPFAM" id="SSF56281">
    <property type="entry name" value="Metallo-hydrolase/oxidoreductase"/>
    <property type="match status" value="1"/>
</dbReference>